<evidence type="ECO:0000313" key="1">
    <source>
        <dbReference type="EMBL" id="KAH3727711.1"/>
    </source>
</evidence>
<evidence type="ECO:0000313" key="2">
    <source>
        <dbReference type="Proteomes" id="UP000828390"/>
    </source>
</evidence>
<comment type="caution">
    <text evidence="1">The sequence shown here is derived from an EMBL/GenBank/DDBJ whole genome shotgun (WGS) entry which is preliminary data.</text>
</comment>
<proteinExistence type="predicted"/>
<dbReference type="AlphaFoldDB" id="A0A9D4CN19"/>
<keyword evidence="2" id="KW-1185">Reference proteome</keyword>
<reference evidence="1" key="1">
    <citation type="journal article" date="2019" name="bioRxiv">
        <title>The Genome of the Zebra Mussel, Dreissena polymorpha: A Resource for Invasive Species Research.</title>
        <authorList>
            <person name="McCartney M.A."/>
            <person name="Auch B."/>
            <person name="Kono T."/>
            <person name="Mallez S."/>
            <person name="Zhang Y."/>
            <person name="Obille A."/>
            <person name="Becker A."/>
            <person name="Abrahante J.E."/>
            <person name="Garbe J."/>
            <person name="Badalamenti J.P."/>
            <person name="Herman A."/>
            <person name="Mangelson H."/>
            <person name="Liachko I."/>
            <person name="Sullivan S."/>
            <person name="Sone E.D."/>
            <person name="Koren S."/>
            <person name="Silverstein K.A.T."/>
            <person name="Beckman K.B."/>
            <person name="Gohl D.M."/>
        </authorList>
    </citation>
    <scope>NUCLEOTIDE SEQUENCE</scope>
    <source>
        <strain evidence="1">Duluth1</strain>
        <tissue evidence="1">Whole animal</tissue>
    </source>
</reference>
<protein>
    <submittedName>
        <fullName evidence="1">Uncharacterized protein</fullName>
    </submittedName>
</protein>
<dbReference type="Proteomes" id="UP000828390">
    <property type="component" value="Unassembled WGS sequence"/>
</dbReference>
<dbReference type="EMBL" id="JAIWYP010000012">
    <property type="protein sequence ID" value="KAH3727711.1"/>
    <property type="molecule type" value="Genomic_DNA"/>
</dbReference>
<name>A0A9D4CN19_DREPO</name>
<organism evidence="1 2">
    <name type="scientific">Dreissena polymorpha</name>
    <name type="common">Zebra mussel</name>
    <name type="synonym">Mytilus polymorpha</name>
    <dbReference type="NCBI Taxonomy" id="45954"/>
    <lineage>
        <taxon>Eukaryota</taxon>
        <taxon>Metazoa</taxon>
        <taxon>Spiralia</taxon>
        <taxon>Lophotrochozoa</taxon>
        <taxon>Mollusca</taxon>
        <taxon>Bivalvia</taxon>
        <taxon>Autobranchia</taxon>
        <taxon>Heteroconchia</taxon>
        <taxon>Euheterodonta</taxon>
        <taxon>Imparidentia</taxon>
        <taxon>Neoheterodontei</taxon>
        <taxon>Myida</taxon>
        <taxon>Dreissenoidea</taxon>
        <taxon>Dreissenidae</taxon>
        <taxon>Dreissena</taxon>
    </lineage>
</organism>
<reference evidence="1" key="2">
    <citation type="submission" date="2020-11" db="EMBL/GenBank/DDBJ databases">
        <authorList>
            <person name="McCartney M.A."/>
            <person name="Auch B."/>
            <person name="Kono T."/>
            <person name="Mallez S."/>
            <person name="Becker A."/>
            <person name="Gohl D.M."/>
            <person name="Silverstein K.A.T."/>
            <person name="Koren S."/>
            <person name="Bechman K.B."/>
            <person name="Herman A."/>
            <person name="Abrahante J.E."/>
            <person name="Garbe J."/>
        </authorList>
    </citation>
    <scope>NUCLEOTIDE SEQUENCE</scope>
    <source>
        <strain evidence="1">Duluth1</strain>
        <tissue evidence="1">Whole animal</tissue>
    </source>
</reference>
<accession>A0A9D4CN19</accession>
<gene>
    <name evidence="1" type="ORF">DPMN_053654</name>
</gene>
<sequence>MNKDIDEHDMYYYQQSEFKNVAQCLSYLTDLNEMLIKQYNYNEEYQYQKSIASEVLVYLLSDMNRLWYRELGHDLSMAYLYKGYSLTIPPRMSILDKSSKRIQDI</sequence>